<evidence type="ECO:0000256" key="3">
    <source>
        <dbReference type="ARBA" id="ARBA00022896"/>
    </source>
</evidence>
<dbReference type="PANTHER" id="PTHR41536:SF1">
    <property type="entry name" value="PKHD-TYPE HYDROXYLASE YBIX"/>
    <property type="match status" value="1"/>
</dbReference>
<evidence type="ECO:0000256" key="4">
    <source>
        <dbReference type="ARBA" id="ARBA00022964"/>
    </source>
</evidence>
<feature type="binding site" evidence="7">
    <location>
        <position position="159"/>
    </location>
    <ligand>
        <name>Fe cation</name>
        <dbReference type="ChEBI" id="CHEBI:24875"/>
    </ligand>
</feature>
<dbReference type="Gene3D" id="4.10.860.20">
    <property type="entry name" value="Rabenosyn, Rab binding domain"/>
    <property type="match status" value="1"/>
</dbReference>
<feature type="binding site" evidence="7">
    <location>
        <position position="169"/>
    </location>
    <ligand>
        <name>2-oxoglutarate</name>
        <dbReference type="ChEBI" id="CHEBI:16810"/>
    </ligand>
</feature>
<evidence type="ECO:0000256" key="5">
    <source>
        <dbReference type="ARBA" id="ARBA00023002"/>
    </source>
</evidence>
<evidence type="ECO:0000256" key="2">
    <source>
        <dbReference type="ARBA" id="ARBA00022723"/>
    </source>
</evidence>
<feature type="binding site" evidence="7">
    <location>
        <position position="96"/>
    </location>
    <ligand>
        <name>Fe cation</name>
        <dbReference type="ChEBI" id="CHEBI:24875"/>
    </ligand>
</feature>
<evidence type="ECO:0000313" key="9">
    <source>
        <dbReference type="EMBL" id="OZI76113.1"/>
    </source>
</evidence>
<evidence type="ECO:0000259" key="8">
    <source>
        <dbReference type="PROSITE" id="PS51471"/>
    </source>
</evidence>
<name>A0A261VS94_9BORD</name>
<dbReference type="Gene3D" id="2.60.120.620">
    <property type="entry name" value="q2cbj1_9rhob like domain"/>
    <property type="match status" value="1"/>
</dbReference>
<keyword evidence="4 7" id="KW-0223">Dioxygenase</keyword>
<dbReference type="PROSITE" id="PS51471">
    <property type="entry name" value="FE2OG_OXY"/>
    <property type="match status" value="1"/>
</dbReference>
<keyword evidence="10" id="KW-1185">Reference proteome</keyword>
<dbReference type="NCBIfam" id="NF003974">
    <property type="entry name" value="PRK05467.1-3"/>
    <property type="match status" value="1"/>
</dbReference>
<proteinExistence type="inferred from homology"/>
<dbReference type="GO" id="GO:0005506">
    <property type="term" value="F:iron ion binding"/>
    <property type="evidence" value="ECO:0007669"/>
    <property type="project" value="UniProtKB-UniRule"/>
</dbReference>
<keyword evidence="6 7" id="KW-0408">Iron</keyword>
<dbReference type="NCBIfam" id="NF003973">
    <property type="entry name" value="PRK05467.1-2"/>
    <property type="match status" value="1"/>
</dbReference>
<accession>A0A261VS94</accession>
<dbReference type="GO" id="GO:0006879">
    <property type="term" value="P:intracellular iron ion homeostasis"/>
    <property type="evidence" value="ECO:0007669"/>
    <property type="project" value="TreeGrafter"/>
</dbReference>
<dbReference type="Pfam" id="PF18331">
    <property type="entry name" value="PKHD_C"/>
    <property type="match status" value="1"/>
</dbReference>
<keyword evidence="5 7" id="KW-0560">Oxidoreductase</keyword>
<dbReference type="PANTHER" id="PTHR41536">
    <property type="entry name" value="PKHD-TYPE HYDROXYLASE YBIX"/>
    <property type="match status" value="1"/>
</dbReference>
<dbReference type="SMART" id="SM00702">
    <property type="entry name" value="P4Hc"/>
    <property type="match status" value="1"/>
</dbReference>
<evidence type="ECO:0000256" key="6">
    <source>
        <dbReference type="ARBA" id="ARBA00023004"/>
    </source>
</evidence>
<dbReference type="HAMAP" id="MF_00657">
    <property type="entry name" value="Hydroxyl_YbiX"/>
    <property type="match status" value="1"/>
</dbReference>
<keyword evidence="3 7" id="KW-0847">Vitamin C</keyword>
<dbReference type="RefSeq" id="WP_028355783.1">
    <property type="nucleotide sequence ID" value="NZ_NEVT01000006.1"/>
</dbReference>
<evidence type="ECO:0000313" key="10">
    <source>
        <dbReference type="Proteomes" id="UP000215633"/>
    </source>
</evidence>
<dbReference type="GO" id="GO:0016706">
    <property type="term" value="F:2-oxoglutarate-dependent dioxygenase activity"/>
    <property type="evidence" value="ECO:0007669"/>
    <property type="project" value="UniProtKB-UniRule"/>
</dbReference>
<comment type="caution">
    <text evidence="9">The sequence shown here is derived from an EMBL/GenBank/DDBJ whole genome shotgun (WGS) entry which is preliminary data.</text>
</comment>
<dbReference type="Pfam" id="PF13640">
    <property type="entry name" value="2OG-FeII_Oxy_3"/>
    <property type="match status" value="1"/>
</dbReference>
<dbReference type="NCBIfam" id="NF003975">
    <property type="entry name" value="PRK05467.1-4"/>
    <property type="match status" value="1"/>
</dbReference>
<dbReference type="FunFam" id="2.60.120.620:FF:000006">
    <property type="entry name" value="PKHD-type hydroxylase YbiX"/>
    <property type="match status" value="1"/>
</dbReference>
<feature type="domain" description="Fe2OG dioxygenase" evidence="8">
    <location>
        <begin position="78"/>
        <end position="178"/>
    </location>
</feature>
<reference evidence="10" key="1">
    <citation type="submission" date="2017-05" db="EMBL/GenBank/DDBJ databases">
        <title>Complete and WGS of Bordetella genogroups.</title>
        <authorList>
            <person name="Spilker T."/>
            <person name="Lipuma J."/>
        </authorList>
    </citation>
    <scope>NUCLEOTIDE SEQUENCE [LARGE SCALE GENOMIC DNA]</scope>
    <source>
        <strain evidence="10">AU8256</strain>
    </source>
</reference>
<evidence type="ECO:0000256" key="7">
    <source>
        <dbReference type="HAMAP-Rule" id="MF_00657"/>
    </source>
</evidence>
<comment type="cofactor">
    <cofactor evidence="1 7">
        <name>L-ascorbate</name>
        <dbReference type="ChEBI" id="CHEBI:38290"/>
    </cofactor>
</comment>
<dbReference type="GO" id="GO:0006974">
    <property type="term" value="P:DNA damage response"/>
    <property type="evidence" value="ECO:0007669"/>
    <property type="project" value="TreeGrafter"/>
</dbReference>
<sequence length="226" mass="25128">MLIQIADVFSADEAAQIRQRLERADWVDGRVTAGLQSAQVKRNRQLPEQDPLAQELGGLVLQRLAANNLFMSAALPRKIFPPLFNRYEGGEAFGYHVDNAVRTVAGSAERVRTDLSATLFFSDPDSYDGGELVVDDTYGPRAIKLPAGHMVLYPGTSLHKVNPVTRGARISAFFWMQSLVREDSQRSLLLEMDVAIQRLNQDAAGHPSIVQLTGVYHNLLRRWADV</sequence>
<dbReference type="InterPro" id="IPR044862">
    <property type="entry name" value="Pro_4_hyd_alph_FE2OG_OXY"/>
</dbReference>
<gene>
    <name evidence="9" type="ORF">CAL24_13115</name>
</gene>
<feature type="binding site" evidence="7">
    <location>
        <position position="98"/>
    </location>
    <ligand>
        <name>Fe cation</name>
        <dbReference type="ChEBI" id="CHEBI:24875"/>
    </ligand>
</feature>
<dbReference type="InterPro" id="IPR023550">
    <property type="entry name" value="PKHD_hydroxylase"/>
</dbReference>
<dbReference type="InterPro" id="IPR041097">
    <property type="entry name" value="PKHD_C"/>
</dbReference>
<organism evidence="9 10">
    <name type="scientific">Bordetella genomosp. 2</name>
    <dbReference type="NCBI Taxonomy" id="1983456"/>
    <lineage>
        <taxon>Bacteria</taxon>
        <taxon>Pseudomonadati</taxon>
        <taxon>Pseudomonadota</taxon>
        <taxon>Betaproteobacteria</taxon>
        <taxon>Burkholderiales</taxon>
        <taxon>Alcaligenaceae</taxon>
        <taxon>Bordetella</taxon>
    </lineage>
</organism>
<dbReference type="InterPro" id="IPR006620">
    <property type="entry name" value="Pro_4_hyd_alph"/>
</dbReference>
<dbReference type="InterPro" id="IPR005123">
    <property type="entry name" value="Oxoglu/Fe-dep_dioxygenase_dom"/>
</dbReference>
<dbReference type="EMBL" id="NEVT01000006">
    <property type="protein sequence ID" value="OZI76113.1"/>
    <property type="molecule type" value="Genomic_DNA"/>
</dbReference>
<dbReference type="AlphaFoldDB" id="A0A261VS94"/>
<comment type="cofactor">
    <cofactor evidence="7">
        <name>Fe(2+)</name>
        <dbReference type="ChEBI" id="CHEBI:29033"/>
    </cofactor>
    <text evidence="7">Binds 1 Fe(2+) ion per subunit.</text>
</comment>
<protein>
    <submittedName>
        <fullName evidence="9">PKHD-type hydroxylase</fullName>
    </submittedName>
</protein>
<dbReference type="Proteomes" id="UP000215633">
    <property type="component" value="Unassembled WGS sequence"/>
</dbReference>
<keyword evidence="2 7" id="KW-0479">Metal-binding</keyword>
<evidence type="ECO:0000256" key="1">
    <source>
        <dbReference type="ARBA" id="ARBA00001961"/>
    </source>
</evidence>
<dbReference type="GO" id="GO:0031418">
    <property type="term" value="F:L-ascorbic acid binding"/>
    <property type="evidence" value="ECO:0007669"/>
    <property type="project" value="UniProtKB-KW"/>
</dbReference>